<organism evidence="2 3">
    <name type="scientific">Sphagnum troendelagicum</name>
    <dbReference type="NCBI Taxonomy" id="128251"/>
    <lineage>
        <taxon>Eukaryota</taxon>
        <taxon>Viridiplantae</taxon>
        <taxon>Streptophyta</taxon>
        <taxon>Embryophyta</taxon>
        <taxon>Bryophyta</taxon>
        <taxon>Sphagnophytina</taxon>
        <taxon>Sphagnopsida</taxon>
        <taxon>Sphagnales</taxon>
        <taxon>Sphagnaceae</taxon>
        <taxon>Sphagnum</taxon>
    </lineage>
</organism>
<name>A0ABP0UH37_9BRYO</name>
<accession>A0ABP0UH37</accession>
<dbReference type="EMBL" id="OZ019895">
    <property type="protein sequence ID" value="CAK9221104.1"/>
    <property type="molecule type" value="Genomic_DNA"/>
</dbReference>
<reference evidence="2" key="1">
    <citation type="submission" date="2024-02" db="EMBL/GenBank/DDBJ databases">
        <authorList>
            <consortium name="ELIXIR-Norway"/>
            <consortium name="Elixir Norway"/>
        </authorList>
    </citation>
    <scope>NUCLEOTIDE SEQUENCE</scope>
</reference>
<dbReference type="Proteomes" id="UP001497512">
    <property type="component" value="Chromosome 3"/>
</dbReference>
<feature type="region of interest" description="Disordered" evidence="1">
    <location>
        <begin position="53"/>
        <end position="81"/>
    </location>
</feature>
<evidence type="ECO:0000256" key="1">
    <source>
        <dbReference type="SAM" id="MobiDB-lite"/>
    </source>
</evidence>
<evidence type="ECO:0000313" key="2">
    <source>
        <dbReference type="EMBL" id="CAK9221104.1"/>
    </source>
</evidence>
<protein>
    <submittedName>
        <fullName evidence="2">Uncharacterized protein</fullName>
    </submittedName>
</protein>
<keyword evidence="3" id="KW-1185">Reference proteome</keyword>
<sequence length="81" mass="8667">MLDLIAQKKIEDFISTGFKNILGTSRVHAIEKQYKELYTAPVNKFFKIGEEDDAASSHGGSVLTSSVGNENSGGETGDSSV</sequence>
<proteinExistence type="predicted"/>
<feature type="compositionally biased region" description="Polar residues" evidence="1">
    <location>
        <begin position="58"/>
        <end position="81"/>
    </location>
</feature>
<evidence type="ECO:0000313" key="3">
    <source>
        <dbReference type="Proteomes" id="UP001497512"/>
    </source>
</evidence>
<gene>
    <name evidence="2" type="ORF">CSSPTR1EN2_LOCUS15789</name>
</gene>